<dbReference type="OrthoDB" id="571721at2"/>
<reference evidence="3" key="1">
    <citation type="submission" date="2016-10" db="EMBL/GenBank/DDBJ databases">
        <title>Comparative genomics uncovers the prolific and rare metabolic potential of the cyanobacterial genus Moorea.</title>
        <authorList>
            <person name="Leao T."/>
            <person name="Castelao G."/>
            <person name="Korobeynikov A."/>
            <person name="Monroe E.A."/>
            <person name="Podell S."/>
            <person name="Glukhov E."/>
            <person name="Allen E."/>
            <person name="Gerwick W.H."/>
            <person name="Gerwick L."/>
        </authorList>
    </citation>
    <scope>NUCLEOTIDE SEQUENCE [LARGE SCALE GENOMIC DNA]</scope>
    <source>
        <strain evidence="3">PAL-8-15-08-1</strain>
    </source>
</reference>
<evidence type="ECO:0000313" key="2">
    <source>
        <dbReference type="EMBL" id="AOW99069.1"/>
    </source>
</evidence>
<dbReference type="Pfam" id="PF18737">
    <property type="entry name" value="HEPN_MAE_28990"/>
    <property type="match status" value="1"/>
</dbReference>
<evidence type="ECO:0000259" key="1">
    <source>
        <dbReference type="Pfam" id="PF18737"/>
    </source>
</evidence>
<dbReference type="KEGG" id="mpro:BJP34_06060"/>
<dbReference type="EMBL" id="CP017599">
    <property type="protein sequence ID" value="AOW99069.1"/>
    <property type="molecule type" value="Genomic_DNA"/>
</dbReference>
<protein>
    <recommendedName>
        <fullName evidence="1">MAE-28990/MAE-18760-like HEPN domain-containing protein</fullName>
    </recommendedName>
</protein>
<proteinExistence type="predicted"/>
<dbReference type="STRING" id="1458985.BJP34_06060"/>
<dbReference type="RefSeq" id="WP_070391565.1">
    <property type="nucleotide sequence ID" value="NZ_CP017599.1"/>
</dbReference>
<dbReference type="Proteomes" id="UP000177870">
    <property type="component" value="Chromosome"/>
</dbReference>
<sequence>MTSPLFEDFNERSKEVSKYFIVMKNMEQGTIKLSMEGKSGEPKIKQIDPELLKTMKASGFLLLYNLVESTMRNAIEAIFDELQSKRISFDEIRPELKKIFLKNLKNRKHDDDFISNITAISLDIINAGFDKQKLFSGNIDGKKIQETAKEYGFSCTTDHAKTGNGKDLLTVKDNRNHLAHGIKSFAEVGREQSADDLLKIKNKVVKYLRQILQNIETYLANQEYLDSSTTTP</sequence>
<feature type="domain" description="MAE-28990/MAE-18760-like HEPN" evidence="1">
    <location>
        <begin position="1"/>
        <end position="224"/>
    </location>
</feature>
<organism evidence="2 3">
    <name type="scientific">Moorena producens PAL-8-15-08-1</name>
    <dbReference type="NCBI Taxonomy" id="1458985"/>
    <lineage>
        <taxon>Bacteria</taxon>
        <taxon>Bacillati</taxon>
        <taxon>Cyanobacteriota</taxon>
        <taxon>Cyanophyceae</taxon>
        <taxon>Coleofasciculales</taxon>
        <taxon>Coleofasciculaceae</taxon>
        <taxon>Moorena</taxon>
    </lineage>
</organism>
<gene>
    <name evidence="2" type="ORF">BJP34_06060</name>
</gene>
<accession>A0A1D8TN60</accession>
<evidence type="ECO:0000313" key="3">
    <source>
        <dbReference type="Proteomes" id="UP000177870"/>
    </source>
</evidence>
<dbReference type="InterPro" id="IPR040788">
    <property type="entry name" value="HEPN_MAE_28990"/>
</dbReference>
<name>A0A1D8TN60_9CYAN</name>
<dbReference type="REBASE" id="162327">
    <property type="entry name" value="Mpr81ORF6065P"/>
</dbReference>
<dbReference type="AlphaFoldDB" id="A0A1D8TN60"/>